<comment type="catalytic activity">
    <reaction evidence="13">
        <text>L-alpha-aminoacyl-L-lysine(out) = L-alpha-aminoacyl-L-lysine(in)</text>
        <dbReference type="Rhea" id="RHEA:79383"/>
        <dbReference type="ChEBI" id="CHEBI:229966"/>
    </reaction>
</comment>
<feature type="domain" description="Major facilitator superfamily (MFS) profile" evidence="26">
    <location>
        <begin position="1"/>
        <end position="170"/>
    </location>
</feature>
<evidence type="ECO:0000256" key="14">
    <source>
        <dbReference type="ARBA" id="ARBA00044898"/>
    </source>
</evidence>
<comment type="catalytic activity">
    <reaction evidence="8">
        <text>L-lysyl-L-alanine(out) = L-lysyl-L-alanine(in)</text>
        <dbReference type="Rhea" id="RHEA:79399"/>
        <dbReference type="ChEBI" id="CHEBI:229954"/>
    </reaction>
</comment>
<comment type="function">
    <text evidence="23">Lysosomal dipeptide uniporter that selectively exports lysine, arginine or histidine-containing dipeptides with a net positive charge from the lysosome lumen into the cytosol. Could play a role in a specific type of protein O-glycosylation indirectly regulating macrophages migration and tissue invasion. Also essential for liver homeostasis.</text>
</comment>
<comment type="catalytic activity">
    <reaction evidence="20">
        <text>L-lysyl-glycine(out) = L-lysyl-glycine(in)</text>
        <dbReference type="Rhea" id="RHEA:79407"/>
        <dbReference type="ChEBI" id="CHEBI:191202"/>
    </reaction>
</comment>
<dbReference type="GO" id="GO:0005765">
    <property type="term" value="C:lysosomal membrane"/>
    <property type="evidence" value="ECO:0007669"/>
    <property type="project" value="UniProtKB-SubCell"/>
</dbReference>
<dbReference type="InterPro" id="IPR011701">
    <property type="entry name" value="MFS"/>
</dbReference>
<protein>
    <recommendedName>
        <fullName evidence="21">Lysosomal dipeptide transporter MFSD1</fullName>
    </recommendedName>
    <alternativeName>
        <fullName evidence="22">Major facilitator superfamily domain-containing protein 1</fullName>
    </alternativeName>
</protein>
<feature type="transmembrane region" description="Helical" evidence="25">
    <location>
        <begin position="57"/>
        <end position="74"/>
    </location>
</feature>
<evidence type="ECO:0000259" key="26">
    <source>
        <dbReference type="PROSITE" id="PS50850"/>
    </source>
</evidence>
<comment type="catalytic activity">
    <reaction evidence="11">
        <text>L-alpha-aminoacyl-L-histidine(out) = L-alpha-aminoacyl-L-histidine(in)</text>
        <dbReference type="Rhea" id="RHEA:79375"/>
        <dbReference type="ChEBI" id="CHEBI:229967"/>
    </reaction>
</comment>
<dbReference type="SUPFAM" id="SSF103473">
    <property type="entry name" value="MFS general substrate transporter"/>
    <property type="match status" value="1"/>
</dbReference>
<evidence type="ECO:0000256" key="16">
    <source>
        <dbReference type="ARBA" id="ARBA00044900"/>
    </source>
</evidence>
<evidence type="ECO:0000256" key="2">
    <source>
        <dbReference type="ARBA" id="ARBA00008335"/>
    </source>
</evidence>
<comment type="catalytic activity">
    <reaction evidence="16">
        <text>L-lysyl-L-lysine(out) = L-lysyl-L-lysine(in)</text>
        <dbReference type="Rhea" id="RHEA:79403"/>
        <dbReference type="ChEBI" id="CHEBI:229956"/>
    </reaction>
</comment>
<dbReference type="InterPro" id="IPR052187">
    <property type="entry name" value="MFSD1"/>
</dbReference>
<evidence type="ECO:0000256" key="7">
    <source>
        <dbReference type="ARBA" id="ARBA00023228"/>
    </source>
</evidence>
<evidence type="ECO:0000256" key="12">
    <source>
        <dbReference type="ARBA" id="ARBA00044891"/>
    </source>
</evidence>
<dbReference type="PANTHER" id="PTHR23512:SF3">
    <property type="entry name" value="MAJOR FACILITATOR SUPERFAMILY DOMAIN-CONTAINING PROTEIN 1"/>
    <property type="match status" value="1"/>
</dbReference>
<keyword evidence="7" id="KW-0458">Lysosome</keyword>
<evidence type="ECO:0000256" key="9">
    <source>
        <dbReference type="ARBA" id="ARBA00044878"/>
    </source>
</evidence>
<comment type="subunit">
    <text evidence="24">Homodimer. Interacts with lysosomal protein GLMP (via lumenal domain); the interaction starts while both proteins are still in the endoplasmic reticulum and is required for stabilization of MFSD1 in lysosomes but has no direct effect on its targeting to lysosomes or transporter activity.</text>
</comment>
<comment type="subcellular location">
    <subcellularLocation>
        <location evidence="1">Lysosome membrane</location>
        <topology evidence="1">Multi-pass membrane protein</topology>
    </subcellularLocation>
</comment>
<evidence type="ECO:0000256" key="11">
    <source>
        <dbReference type="ARBA" id="ARBA00044884"/>
    </source>
</evidence>
<comment type="catalytic activity">
    <reaction evidence="18">
        <text>L-histidyl-L-alpha-amino acid(out) = L-histidyl-L-alpha-amino acid(in)</text>
        <dbReference type="Rhea" id="RHEA:79379"/>
        <dbReference type="ChEBI" id="CHEBI:229964"/>
    </reaction>
</comment>
<keyword evidence="6 25" id="KW-0472">Membrane</keyword>
<dbReference type="AlphaFoldDB" id="A0A0F9CXE4"/>
<evidence type="ECO:0000256" key="24">
    <source>
        <dbReference type="ARBA" id="ARBA00046376"/>
    </source>
</evidence>
<dbReference type="Gene3D" id="1.20.1250.20">
    <property type="entry name" value="MFS general substrate transporter like domains"/>
    <property type="match status" value="1"/>
</dbReference>
<gene>
    <name evidence="27" type="ORF">LCGC14_2615070</name>
</gene>
<comment type="catalytic activity">
    <reaction evidence="9">
        <text>L-histidyl-glycine(out) = L-histidyl-glycine(in)</text>
        <dbReference type="Rhea" id="RHEA:79395"/>
        <dbReference type="ChEBI" id="CHEBI:229957"/>
    </reaction>
</comment>
<evidence type="ECO:0000256" key="4">
    <source>
        <dbReference type="ARBA" id="ARBA00022692"/>
    </source>
</evidence>
<evidence type="ECO:0000256" key="17">
    <source>
        <dbReference type="ARBA" id="ARBA00044903"/>
    </source>
</evidence>
<comment type="catalytic activity">
    <reaction evidence="14">
        <text>L-aspartyl-L-lysine(out) = L-aspartyl-L-lysine(in)</text>
        <dbReference type="Rhea" id="RHEA:79411"/>
        <dbReference type="ChEBI" id="CHEBI:229953"/>
    </reaction>
</comment>
<dbReference type="InterPro" id="IPR020846">
    <property type="entry name" value="MFS_dom"/>
</dbReference>
<comment type="caution">
    <text evidence="27">The sequence shown here is derived from an EMBL/GenBank/DDBJ whole genome shotgun (WGS) entry which is preliminary data.</text>
</comment>
<sequence length="174" mass="18489">LLFNAAAISFLTFAPDFFSTLNYSPAMSTFLGSSIMWGALIVSPAIGPLMTNVSRKIKLMVFGTAVPAIILIIIPTTTLWLLPLGLALGLTASLLPPPLFSLPAELIDKEKQGLAFGVMTTCLNIGVLVGPFLVGLTRDVTGSYQLGFWLMGGFSTLAAISIAPLFWLSKKRAP</sequence>
<reference evidence="27" key="1">
    <citation type="journal article" date="2015" name="Nature">
        <title>Complex archaea that bridge the gap between prokaryotes and eukaryotes.</title>
        <authorList>
            <person name="Spang A."/>
            <person name="Saw J.H."/>
            <person name="Jorgensen S.L."/>
            <person name="Zaremba-Niedzwiedzka K."/>
            <person name="Martijn J."/>
            <person name="Lind A.E."/>
            <person name="van Eijk R."/>
            <person name="Schleper C."/>
            <person name="Guy L."/>
            <person name="Ettema T.J."/>
        </authorList>
    </citation>
    <scope>NUCLEOTIDE SEQUENCE</scope>
</reference>
<evidence type="ECO:0000256" key="1">
    <source>
        <dbReference type="ARBA" id="ARBA00004155"/>
    </source>
</evidence>
<evidence type="ECO:0000256" key="15">
    <source>
        <dbReference type="ARBA" id="ARBA00044899"/>
    </source>
</evidence>
<dbReference type="GO" id="GO:0022857">
    <property type="term" value="F:transmembrane transporter activity"/>
    <property type="evidence" value="ECO:0007669"/>
    <property type="project" value="InterPro"/>
</dbReference>
<dbReference type="EMBL" id="LAZR01044484">
    <property type="protein sequence ID" value="KKL04538.1"/>
    <property type="molecule type" value="Genomic_DNA"/>
</dbReference>
<evidence type="ECO:0000313" key="27">
    <source>
        <dbReference type="EMBL" id="KKL04538.1"/>
    </source>
</evidence>
<feature type="transmembrane region" description="Helical" evidence="25">
    <location>
        <begin position="146"/>
        <end position="168"/>
    </location>
</feature>
<dbReference type="PROSITE" id="PS50850">
    <property type="entry name" value="MFS"/>
    <property type="match status" value="1"/>
</dbReference>
<comment type="catalytic activity">
    <reaction evidence="17">
        <text>L-arginyl-glycine(out) = L-arginyl-glycine(in)</text>
        <dbReference type="Rhea" id="RHEA:79391"/>
        <dbReference type="ChEBI" id="CHEBI:229955"/>
    </reaction>
</comment>
<evidence type="ECO:0000256" key="13">
    <source>
        <dbReference type="ARBA" id="ARBA00044893"/>
    </source>
</evidence>
<dbReference type="Pfam" id="PF07690">
    <property type="entry name" value="MFS_1"/>
    <property type="match status" value="1"/>
</dbReference>
<evidence type="ECO:0000256" key="8">
    <source>
        <dbReference type="ARBA" id="ARBA00044876"/>
    </source>
</evidence>
<proteinExistence type="inferred from homology"/>
<organism evidence="27">
    <name type="scientific">marine sediment metagenome</name>
    <dbReference type="NCBI Taxonomy" id="412755"/>
    <lineage>
        <taxon>unclassified sequences</taxon>
        <taxon>metagenomes</taxon>
        <taxon>ecological metagenomes</taxon>
    </lineage>
</organism>
<keyword evidence="3" id="KW-0813">Transport</keyword>
<dbReference type="InterPro" id="IPR036259">
    <property type="entry name" value="MFS_trans_sf"/>
</dbReference>
<evidence type="ECO:0000256" key="6">
    <source>
        <dbReference type="ARBA" id="ARBA00023136"/>
    </source>
</evidence>
<feature type="transmembrane region" description="Helical" evidence="25">
    <location>
        <begin position="30"/>
        <end position="50"/>
    </location>
</feature>
<evidence type="ECO:0000256" key="21">
    <source>
        <dbReference type="ARBA" id="ARBA00044985"/>
    </source>
</evidence>
<evidence type="ECO:0000256" key="23">
    <source>
        <dbReference type="ARBA" id="ARBA00045709"/>
    </source>
</evidence>
<evidence type="ECO:0000256" key="3">
    <source>
        <dbReference type="ARBA" id="ARBA00022448"/>
    </source>
</evidence>
<evidence type="ECO:0000256" key="20">
    <source>
        <dbReference type="ARBA" id="ARBA00044924"/>
    </source>
</evidence>
<evidence type="ECO:0000256" key="22">
    <source>
        <dbReference type="ARBA" id="ARBA00045018"/>
    </source>
</evidence>
<dbReference type="PANTHER" id="PTHR23512">
    <property type="entry name" value="MAJOR FACILITATOR SUPERFAMILY DOMAIN-CONTAINING PROTEIN 1"/>
    <property type="match status" value="1"/>
</dbReference>
<comment type="catalytic activity">
    <reaction evidence="19">
        <text>L-alanyl-L-lysine(out) = L-alanyl-L-lysine(in)</text>
        <dbReference type="Rhea" id="RHEA:79415"/>
        <dbReference type="ChEBI" id="CHEBI:192470"/>
    </reaction>
</comment>
<evidence type="ECO:0000256" key="19">
    <source>
        <dbReference type="ARBA" id="ARBA00044919"/>
    </source>
</evidence>
<feature type="transmembrane region" description="Helical" evidence="25">
    <location>
        <begin position="114"/>
        <end position="134"/>
    </location>
</feature>
<name>A0A0F9CXE4_9ZZZZ</name>
<feature type="non-terminal residue" evidence="27">
    <location>
        <position position="1"/>
    </location>
</feature>
<feature type="transmembrane region" description="Helical" evidence="25">
    <location>
        <begin position="80"/>
        <end position="102"/>
    </location>
</feature>
<comment type="catalytic activity">
    <reaction evidence="10">
        <text>L-alpha-aminoacyl-L-arginine(out) = L-alpha-aminoacyl-L-arginine(in)</text>
        <dbReference type="Rhea" id="RHEA:79367"/>
        <dbReference type="ChEBI" id="CHEBI:229968"/>
    </reaction>
</comment>
<evidence type="ECO:0000256" key="5">
    <source>
        <dbReference type="ARBA" id="ARBA00022989"/>
    </source>
</evidence>
<evidence type="ECO:0000256" key="18">
    <source>
        <dbReference type="ARBA" id="ARBA00044912"/>
    </source>
</evidence>
<comment type="catalytic activity">
    <reaction evidence="15">
        <text>L-arginyl-L-alpha-amino acid(out) = L-arginyl-L-alpha-amino acid(in)</text>
        <dbReference type="Rhea" id="RHEA:79371"/>
        <dbReference type="ChEBI" id="CHEBI:84315"/>
    </reaction>
</comment>
<keyword evidence="4 25" id="KW-0812">Transmembrane</keyword>
<evidence type="ECO:0000256" key="25">
    <source>
        <dbReference type="SAM" id="Phobius"/>
    </source>
</evidence>
<evidence type="ECO:0000256" key="10">
    <source>
        <dbReference type="ARBA" id="ARBA00044881"/>
    </source>
</evidence>
<comment type="catalytic activity">
    <reaction evidence="12">
        <text>L-lysyl-L-alpha-amino acid(out) = L-lysyl-L-alpha-amino acid(in)</text>
        <dbReference type="Rhea" id="RHEA:79387"/>
        <dbReference type="ChEBI" id="CHEBI:229965"/>
    </reaction>
</comment>
<keyword evidence="5 25" id="KW-1133">Transmembrane helix</keyword>
<comment type="similarity">
    <text evidence="2">Belongs to the major facilitator superfamily.</text>
</comment>
<accession>A0A0F9CXE4</accession>